<dbReference type="Proteomes" id="UP000580517">
    <property type="component" value="Unassembled WGS sequence"/>
</dbReference>
<dbReference type="InterPro" id="IPR013154">
    <property type="entry name" value="ADH-like_N"/>
</dbReference>
<evidence type="ECO:0000313" key="9">
    <source>
        <dbReference type="Proteomes" id="UP000580517"/>
    </source>
</evidence>
<reference evidence="8 9" key="1">
    <citation type="submission" date="2020-07" db="EMBL/GenBank/DDBJ databases">
        <title>Taxonomic revisions and descriptions of new bacterial species based on genomic comparisons in the high-G+C-content subgroup of the family Alcaligenaceae.</title>
        <authorList>
            <person name="Szabo A."/>
            <person name="Felfoldi T."/>
        </authorList>
    </citation>
    <scope>NUCLEOTIDE SEQUENCE [LARGE SCALE GENOMIC DNA]</scope>
    <source>
        <strain evidence="8 9">DSM 25264</strain>
    </source>
</reference>
<dbReference type="PANTHER" id="PTHR43161:SF9">
    <property type="entry name" value="SORBITOL DEHYDROGENASE"/>
    <property type="match status" value="1"/>
</dbReference>
<accession>A0A853FBR1</accession>
<keyword evidence="9" id="KW-1185">Reference proteome</keyword>
<dbReference type="PANTHER" id="PTHR43161">
    <property type="entry name" value="SORBITOL DEHYDROGENASE"/>
    <property type="match status" value="1"/>
</dbReference>
<dbReference type="GO" id="GO:0008270">
    <property type="term" value="F:zinc ion binding"/>
    <property type="evidence" value="ECO:0007669"/>
    <property type="project" value="InterPro"/>
</dbReference>
<dbReference type="InterPro" id="IPR011032">
    <property type="entry name" value="GroES-like_sf"/>
</dbReference>
<dbReference type="Gene3D" id="3.90.180.10">
    <property type="entry name" value="Medium-chain alcohol dehydrogenases, catalytic domain"/>
    <property type="match status" value="1"/>
</dbReference>
<evidence type="ECO:0000256" key="3">
    <source>
        <dbReference type="ARBA" id="ARBA00022723"/>
    </source>
</evidence>
<keyword evidence="4 6" id="KW-0862">Zinc</keyword>
<comment type="caution">
    <text evidence="8">The sequence shown here is derived from an EMBL/GenBank/DDBJ whole genome shotgun (WGS) entry which is preliminary data.</text>
</comment>
<feature type="domain" description="4Fe-4S ferredoxin-type" evidence="7">
    <location>
        <begin position="84"/>
        <end position="114"/>
    </location>
</feature>
<dbReference type="CDD" id="cd08232">
    <property type="entry name" value="idonate-5-DH"/>
    <property type="match status" value="1"/>
</dbReference>
<organism evidence="8 9">
    <name type="scientific">Allopusillimonas soli</name>
    <dbReference type="NCBI Taxonomy" id="659016"/>
    <lineage>
        <taxon>Bacteria</taxon>
        <taxon>Pseudomonadati</taxon>
        <taxon>Pseudomonadota</taxon>
        <taxon>Betaproteobacteria</taxon>
        <taxon>Burkholderiales</taxon>
        <taxon>Alcaligenaceae</taxon>
        <taxon>Allopusillimonas</taxon>
    </lineage>
</organism>
<dbReference type="AlphaFoldDB" id="A0A853FBR1"/>
<protein>
    <submittedName>
        <fullName evidence="8">L-idonate 5-dehydrogenase</fullName>
    </submittedName>
</protein>
<dbReference type="SUPFAM" id="SSF51735">
    <property type="entry name" value="NAD(P)-binding Rossmann-fold domains"/>
    <property type="match status" value="1"/>
</dbReference>
<dbReference type="OrthoDB" id="5484143at2"/>
<dbReference type="InterPro" id="IPR036291">
    <property type="entry name" value="NAD(P)-bd_dom_sf"/>
</dbReference>
<name>A0A853FBR1_9BURK</name>
<comment type="cofactor">
    <cofactor evidence="1 6">
        <name>Zn(2+)</name>
        <dbReference type="ChEBI" id="CHEBI:29105"/>
    </cofactor>
</comment>
<comment type="similarity">
    <text evidence="2 6">Belongs to the zinc-containing alcohol dehydrogenase family.</text>
</comment>
<dbReference type="InterPro" id="IPR017896">
    <property type="entry name" value="4Fe4S_Fe-S-bd"/>
</dbReference>
<dbReference type="EMBL" id="JACCEW010000003">
    <property type="protein sequence ID" value="NYT37387.1"/>
    <property type="molecule type" value="Genomic_DNA"/>
</dbReference>
<evidence type="ECO:0000256" key="1">
    <source>
        <dbReference type="ARBA" id="ARBA00001947"/>
    </source>
</evidence>
<dbReference type="SMART" id="SM00829">
    <property type="entry name" value="PKS_ER"/>
    <property type="match status" value="1"/>
</dbReference>
<dbReference type="RefSeq" id="WP_129969469.1">
    <property type="nucleotide sequence ID" value="NZ_JACCEW010000003.1"/>
</dbReference>
<dbReference type="InterPro" id="IPR013149">
    <property type="entry name" value="ADH-like_C"/>
</dbReference>
<dbReference type="InterPro" id="IPR020843">
    <property type="entry name" value="ER"/>
</dbReference>
<dbReference type="InterPro" id="IPR002328">
    <property type="entry name" value="ADH_Zn_CS"/>
</dbReference>
<dbReference type="Gene3D" id="3.40.50.720">
    <property type="entry name" value="NAD(P)-binding Rossmann-like Domain"/>
    <property type="match status" value="1"/>
</dbReference>
<evidence type="ECO:0000256" key="4">
    <source>
        <dbReference type="ARBA" id="ARBA00022833"/>
    </source>
</evidence>
<dbReference type="GO" id="GO:0016616">
    <property type="term" value="F:oxidoreductase activity, acting on the CH-OH group of donors, NAD or NADP as acceptor"/>
    <property type="evidence" value="ECO:0007669"/>
    <property type="project" value="UniProtKB-ARBA"/>
</dbReference>
<proteinExistence type="inferred from homology"/>
<dbReference type="Pfam" id="PF08240">
    <property type="entry name" value="ADH_N"/>
    <property type="match status" value="1"/>
</dbReference>
<keyword evidence="3 6" id="KW-0479">Metal-binding</keyword>
<gene>
    <name evidence="8" type="ORF">H0A68_10925</name>
</gene>
<dbReference type="Pfam" id="PF00107">
    <property type="entry name" value="ADH_zinc_N"/>
    <property type="match status" value="1"/>
</dbReference>
<dbReference type="PROSITE" id="PS00059">
    <property type="entry name" value="ADH_ZINC"/>
    <property type="match status" value="1"/>
</dbReference>
<evidence type="ECO:0000256" key="5">
    <source>
        <dbReference type="ARBA" id="ARBA00023002"/>
    </source>
</evidence>
<evidence type="ECO:0000259" key="7">
    <source>
        <dbReference type="PROSITE" id="PS51379"/>
    </source>
</evidence>
<dbReference type="SUPFAM" id="SSF50129">
    <property type="entry name" value="GroES-like"/>
    <property type="match status" value="1"/>
</dbReference>
<evidence type="ECO:0000256" key="2">
    <source>
        <dbReference type="ARBA" id="ARBA00008072"/>
    </source>
</evidence>
<sequence length="346" mass="36956">MKTRVCRLYAQNDIRIETDVIGDPGPGEVLLRMGFGGICGSDLHYYQDGGFGPIRVKEPIILGHEVSGTVAALGSGVSHLQVGMKVAFNPSRACGRCRYCQEGMPRHCLEMRFSGSAMRTPHEQGGFRQHMIVQAEQCIPLRNATSLAHAACAEPLSVALHARSRAGDMTGKQVLVTGAGPIGSLCVAAAREGGAKHIVATDIQDATLEVARQMGADETLNMVRNGGALEPWYADKGQFDVVFECSAAPSAMRDAMSAVRPCGTIVQVGVTGDQTIPLNVLVGKEISLRGTHRFDQEFELAVSLIDSGRIDVGPIITGRYPLDKALEAFEAAADRSRSVKVQLALE</sequence>
<dbReference type="PROSITE" id="PS51379">
    <property type="entry name" value="4FE4S_FER_2"/>
    <property type="match status" value="1"/>
</dbReference>
<evidence type="ECO:0000256" key="6">
    <source>
        <dbReference type="RuleBase" id="RU361277"/>
    </source>
</evidence>
<evidence type="ECO:0000313" key="8">
    <source>
        <dbReference type="EMBL" id="NYT37387.1"/>
    </source>
</evidence>
<keyword evidence="5" id="KW-0560">Oxidoreductase</keyword>